<dbReference type="PRINTS" id="PR00420">
    <property type="entry name" value="RNGMNOXGNASE"/>
</dbReference>
<reference evidence="8 9" key="1">
    <citation type="journal article" date="2012" name="PLoS Pathog.">
        <title>Diverse lifestyles and strategies of plant pathogenesis encoded in the genomes of eighteen Dothideomycetes fungi.</title>
        <authorList>
            <person name="Ohm R.A."/>
            <person name="Feau N."/>
            <person name="Henrissat B."/>
            <person name="Schoch C.L."/>
            <person name="Horwitz B.A."/>
            <person name="Barry K.W."/>
            <person name="Condon B.J."/>
            <person name="Copeland A.C."/>
            <person name="Dhillon B."/>
            <person name="Glaser F."/>
            <person name="Hesse C.N."/>
            <person name="Kosti I."/>
            <person name="LaButti K."/>
            <person name="Lindquist E.A."/>
            <person name="Lucas S."/>
            <person name="Salamov A.A."/>
            <person name="Bradshaw R.E."/>
            <person name="Ciuffetti L."/>
            <person name="Hamelin R.C."/>
            <person name="Kema G.H.J."/>
            <person name="Lawrence C."/>
            <person name="Scott J.A."/>
            <person name="Spatafora J.W."/>
            <person name="Turgeon B.G."/>
            <person name="de Wit P.J.G.M."/>
            <person name="Zhong S."/>
            <person name="Goodwin S.B."/>
            <person name="Grigoriev I.V."/>
        </authorList>
    </citation>
    <scope>NUCLEOTIDE SEQUENCE [LARGE SCALE GENOMIC DNA]</scope>
    <source>
        <strain evidence="8 9">SO2202</strain>
    </source>
</reference>
<dbReference type="GO" id="GO:0004497">
    <property type="term" value="F:monooxygenase activity"/>
    <property type="evidence" value="ECO:0007669"/>
    <property type="project" value="UniProtKB-KW"/>
</dbReference>
<proteinExistence type="inferred from homology"/>
<gene>
    <name evidence="8" type="ORF">SEPMUDRAFT_137688</name>
</gene>
<evidence type="ECO:0000256" key="3">
    <source>
        <dbReference type="ARBA" id="ARBA00022630"/>
    </source>
</evidence>
<comment type="cofactor">
    <cofactor evidence="1">
        <name>FAD</name>
        <dbReference type="ChEBI" id="CHEBI:57692"/>
    </cofactor>
</comment>
<dbReference type="OrthoDB" id="16820at2759"/>
<dbReference type="PANTHER" id="PTHR13789">
    <property type="entry name" value="MONOOXYGENASE"/>
    <property type="match status" value="1"/>
</dbReference>
<comment type="similarity">
    <text evidence="2">Belongs to the paxM FAD-dependent monooxygenase family.</text>
</comment>
<dbReference type="SUPFAM" id="SSF51905">
    <property type="entry name" value="FAD/NAD(P)-binding domain"/>
    <property type="match status" value="1"/>
</dbReference>
<evidence type="ECO:0000313" key="9">
    <source>
        <dbReference type="Proteomes" id="UP000016931"/>
    </source>
</evidence>
<dbReference type="STRING" id="692275.N1QN00"/>
<keyword evidence="4" id="KW-0274">FAD</keyword>
<evidence type="ECO:0000256" key="1">
    <source>
        <dbReference type="ARBA" id="ARBA00001974"/>
    </source>
</evidence>
<evidence type="ECO:0000256" key="5">
    <source>
        <dbReference type="ARBA" id="ARBA00023002"/>
    </source>
</evidence>
<evidence type="ECO:0000256" key="2">
    <source>
        <dbReference type="ARBA" id="ARBA00007992"/>
    </source>
</evidence>
<sequence length="492" mass="53941">MAHCSEDTSAENPTGINVLIVGGGLAGLSAALECHRKGHSVRLLDRSSQSSAQGDMVTIGPSARTLLKHYPEMQRECDMATPHGLWMRHCLWTGEVISEPHSVEGAAAPGSASLKSETTRLLPQAHQRPKFHAMLCRQLQRFGIPIESDLRVVEYYEDAERGIGGVVTEGGERFEADIVIAADGTNSSSEAIIADPAPIPQPTNRTVFRAAFPLAVAAADPLVNETFGLWEGRHPFLQIWMGPGTYTVFQSYVDKYGHDGRFCFAMVLPDPDGKTRRGSWNEPVSKEETLRVIDCLPGWSEALKALIRITPPDTIFAWPLSPRSPKWCWHSPGMRVLQLGDAAHPMTPTAGNGATQAIEDAITVAACLAHAGKDQVTTAVRVHNLLRAERVSCCQLMAFINDERLDKFDFGSSSSNKSSKMTWKSNKWLTSFDPEEYADANYAKAAASLCPGGPEFRNTNYPPGHKVKPWTVEEMNDLRERGCDLDLTGDWS</sequence>
<dbReference type="HOGENOM" id="CLU_009665_19_1_1"/>
<dbReference type="InterPro" id="IPR002938">
    <property type="entry name" value="FAD-bd"/>
</dbReference>
<feature type="domain" description="FAD-binding" evidence="7">
    <location>
        <begin position="335"/>
        <end position="373"/>
    </location>
</feature>
<keyword evidence="5" id="KW-0560">Oxidoreductase</keyword>
<dbReference type="InterPro" id="IPR050493">
    <property type="entry name" value="FAD-dep_Monooxygenase_BioMet"/>
</dbReference>
<name>N1QN00_SPHMS</name>
<dbReference type="eggNOG" id="KOG2614">
    <property type="taxonomic scope" value="Eukaryota"/>
</dbReference>
<accession>N1QN00</accession>
<dbReference type="Pfam" id="PF01494">
    <property type="entry name" value="FAD_binding_3"/>
    <property type="match status" value="2"/>
</dbReference>
<organism evidence="8 9">
    <name type="scientific">Sphaerulina musiva (strain SO2202)</name>
    <name type="common">Poplar stem canker fungus</name>
    <name type="synonym">Septoria musiva</name>
    <dbReference type="NCBI Taxonomy" id="692275"/>
    <lineage>
        <taxon>Eukaryota</taxon>
        <taxon>Fungi</taxon>
        <taxon>Dikarya</taxon>
        <taxon>Ascomycota</taxon>
        <taxon>Pezizomycotina</taxon>
        <taxon>Dothideomycetes</taxon>
        <taxon>Dothideomycetidae</taxon>
        <taxon>Mycosphaerellales</taxon>
        <taxon>Mycosphaerellaceae</taxon>
        <taxon>Sphaerulina</taxon>
    </lineage>
</organism>
<dbReference type="Proteomes" id="UP000016931">
    <property type="component" value="Unassembled WGS sequence"/>
</dbReference>
<dbReference type="Gene3D" id="3.50.50.60">
    <property type="entry name" value="FAD/NAD(P)-binding domain"/>
    <property type="match status" value="1"/>
</dbReference>
<dbReference type="GO" id="GO:0071949">
    <property type="term" value="F:FAD binding"/>
    <property type="evidence" value="ECO:0007669"/>
    <property type="project" value="InterPro"/>
</dbReference>
<dbReference type="GeneID" id="27899986"/>
<keyword evidence="3" id="KW-0285">Flavoprotein</keyword>
<dbReference type="PANTHER" id="PTHR13789:SF315">
    <property type="entry name" value="FAD-DEPENDENT MONOOXYGENASE MDPD"/>
    <property type="match status" value="1"/>
</dbReference>
<dbReference type="AlphaFoldDB" id="N1QN00"/>
<keyword evidence="9" id="KW-1185">Reference proteome</keyword>
<dbReference type="RefSeq" id="XP_016765075.1">
    <property type="nucleotide sequence ID" value="XM_016902849.1"/>
</dbReference>
<keyword evidence="6" id="KW-0503">Monooxygenase</keyword>
<evidence type="ECO:0000259" key="7">
    <source>
        <dbReference type="Pfam" id="PF01494"/>
    </source>
</evidence>
<dbReference type="InterPro" id="IPR036188">
    <property type="entry name" value="FAD/NAD-bd_sf"/>
</dbReference>
<evidence type="ECO:0000256" key="4">
    <source>
        <dbReference type="ARBA" id="ARBA00022827"/>
    </source>
</evidence>
<protein>
    <submittedName>
        <fullName evidence="8">FAD/NAD(P)-binding domain-containing protein</fullName>
    </submittedName>
</protein>
<dbReference type="OMA" id="ETFKHSG"/>
<evidence type="ECO:0000256" key="6">
    <source>
        <dbReference type="ARBA" id="ARBA00023033"/>
    </source>
</evidence>
<evidence type="ECO:0000313" key="8">
    <source>
        <dbReference type="EMBL" id="EMF16954.1"/>
    </source>
</evidence>
<feature type="domain" description="FAD-binding" evidence="7">
    <location>
        <begin position="17"/>
        <end position="190"/>
    </location>
</feature>
<dbReference type="EMBL" id="KB456260">
    <property type="protein sequence ID" value="EMF16954.1"/>
    <property type="molecule type" value="Genomic_DNA"/>
</dbReference>